<protein>
    <recommendedName>
        <fullName evidence="4">5' DNA nuclease</fullName>
    </recommendedName>
</protein>
<gene>
    <name evidence="2" type="ORF">KEU06_11720</name>
</gene>
<dbReference type="Gene3D" id="1.10.150.20">
    <property type="entry name" value="5' to 3' exonuclease, C-terminal subdomain"/>
    <property type="match status" value="1"/>
</dbReference>
<accession>A0A942I2U4</accession>
<feature type="compositionally biased region" description="Basic and acidic residues" evidence="1">
    <location>
        <begin position="127"/>
        <end position="164"/>
    </location>
</feature>
<reference evidence="2" key="1">
    <citation type="submission" date="2021-04" db="EMBL/GenBank/DDBJ databases">
        <title>Pseudaminobacter soli sp. nov., isolated from paddy soil contaminated by heavy metals.</title>
        <authorList>
            <person name="Zhang K."/>
        </authorList>
    </citation>
    <scope>NUCLEOTIDE SEQUENCE</scope>
    <source>
        <strain evidence="2">19-2017</strain>
    </source>
</reference>
<dbReference type="AlphaFoldDB" id="A0A942I2U4"/>
<organism evidence="2 3">
    <name type="scientific">Pseudaminobacter soli</name>
    <name type="common">ex Zhang et al. 2022</name>
    <dbReference type="NCBI Taxonomy" id="2831468"/>
    <lineage>
        <taxon>Bacteria</taxon>
        <taxon>Pseudomonadati</taxon>
        <taxon>Pseudomonadota</taxon>
        <taxon>Alphaproteobacteria</taxon>
        <taxon>Hyphomicrobiales</taxon>
        <taxon>Phyllobacteriaceae</taxon>
        <taxon>Pseudaminobacter</taxon>
    </lineage>
</organism>
<dbReference type="EMBL" id="JAGWCR010000005">
    <property type="protein sequence ID" value="MBS3649278.1"/>
    <property type="molecule type" value="Genomic_DNA"/>
</dbReference>
<dbReference type="RefSeq" id="WP_188254836.1">
    <property type="nucleotide sequence ID" value="NZ_JABVCF010000005.1"/>
</dbReference>
<proteinExistence type="predicted"/>
<name>A0A942I2U4_9HYPH</name>
<evidence type="ECO:0000313" key="3">
    <source>
        <dbReference type="Proteomes" id="UP000680348"/>
    </source>
</evidence>
<sequence length="315" mass="33715">MSKFSVPGELIPKAMIDDAVKQTTAMMPANLASAVNLMAHPLAGASAMTALGVGFASQAMGMWLGAMSGAAAASQRLFMPMLEHAKKAPEEFRDAARTAEMRAGETASALIADAKAEVEQMPAVRAKPAEPRAEAEAKREAAPKGLKEKREAAPKEPKAKREAAPKAPETKAASKRQKPVAKPVRASSHRAQAGSRRAGEARRASTRLAAEAKKRTSRPAAKAIPAEKMHEELAPKESRKQGSVRKPRTPDDLKAISGIGPKLEQVLNTQGVWTFEQIAGWSGKEVDRIEDMIGMKGRIIRDNWIPQAAKLAKAK</sequence>
<keyword evidence="3" id="KW-1185">Reference proteome</keyword>
<feature type="compositionally biased region" description="Basic and acidic residues" evidence="1">
    <location>
        <begin position="225"/>
        <end position="240"/>
    </location>
</feature>
<evidence type="ECO:0008006" key="4">
    <source>
        <dbReference type="Google" id="ProtNLM"/>
    </source>
</evidence>
<evidence type="ECO:0000313" key="2">
    <source>
        <dbReference type="EMBL" id="MBS3649278.1"/>
    </source>
</evidence>
<comment type="caution">
    <text evidence="2">The sequence shown here is derived from an EMBL/GenBank/DDBJ whole genome shotgun (WGS) entry which is preliminary data.</text>
</comment>
<dbReference type="Proteomes" id="UP000680348">
    <property type="component" value="Unassembled WGS sequence"/>
</dbReference>
<evidence type="ECO:0000256" key="1">
    <source>
        <dbReference type="SAM" id="MobiDB-lite"/>
    </source>
</evidence>
<feature type="region of interest" description="Disordered" evidence="1">
    <location>
        <begin position="122"/>
        <end position="254"/>
    </location>
</feature>